<keyword evidence="2" id="KW-1185">Reference proteome</keyword>
<organism evidence="1 2">
    <name type="scientific">Striga asiatica</name>
    <name type="common">Asiatic witchweed</name>
    <name type="synonym">Buchnera asiatica</name>
    <dbReference type="NCBI Taxonomy" id="4170"/>
    <lineage>
        <taxon>Eukaryota</taxon>
        <taxon>Viridiplantae</taxon>
        <taxon>Streptophyta</taxon>
        <taxon>Embryophyta</taxon>
        <taxon>Tracheophyta</taxon>
        <taxon>Spermatophyta</taxon>
        <taxon>Magnoliopsida</taxon>
        <taxon>eudicotyledons</taxon>
        <taxon>Gunneridae</taxon>
        <taxon>Pentapetalae</taxon>
        <taxon>asterids</taxon>
        <taxon>lamiids</taxon>
        <taxon>Lamiales</taxon>
        <taxon>Orobanchaceae</taxon>
        <taxon>Buchnereae</taxon>
        <taxon>Striga</taxon>
    </lineage>
</organism>
<accession>A0A5A7Q9I3</accession>
<protein>
    <submittedName>
        <fullName evidence="1">Uncharacterized protein</fullName>
    </submittedName>
</protein>
<dbReference type="EMBL" id="BKCP01006195">
    <property type="protein sequence ID" value="GER41919.1"/>
    <property type="molecule type" value="Genomic_DNA"/>
</dbReference>
<gene>
    <name evidence="1" type="ORF">STAS_18673</name>
</gene>
<comment type="caution">
    <text evidence="1">The sequence shown here is derived from an EMBL/GenBank/DDBJ whole genome shotgun (WGS) entry which is preliminary data.</text>
</comment>
<dbReference type="AlphaFoldDB" id="A0A5A7Q9I3"/>
<dbReference type="Proteomes" id="UP000325081">
    <property type="component" value="Unassembled WGS sequence"/>
</dbReference>
<proteinExistence type="predicted"/>
<sequence length="171" mass="18576">MRRNIGGGGDRSRSAATLSFSGGGHRWRQLHDVTVVNCVATHRPSVESGWRRWTSRGGGLCVYVFSVFACVMCVTGGGGTDRRWDVGTATDGQNSDGSRHINTQRPVVVPGDHRNWSDYRHSPSATSITVEIRATGHRDRFGVVGGGPTPWYLAQRALAKETADVPKETKV</sequence>
<reference evidence="2" key="1">
    <citation type="journal article" date="2019" name="Curr. Biol.">
        <title>Genome Sequence of Striga asiatica Provides Insight into the Evolution of Plant Parasitism.</title>
        <authorList>
            <person name="Yoshida S."/>
            <person name="Kim S."/>
            <person name="Wafula E.K."/>
            <person name="Tanskanen J."/>
            <person name="Kim Y.M."/>
            <person name="Honaas L."/>
            <person name="Yang Z."/>
            <person name="Spallek T."/>
            <person name="Conn C.E."/>
            <person name="Ichihashi Y."/>
            <person name="Cheong K."/>
            <person name="Cui S."/>
            <person name="Der J.P."/>
            <person name="Gundlach H."/>
            <person name="Jiao Y."/>
            <person name="Hori C."/>
            <person name="Ishida J.K."/>
            <person name="Kasahara H."/>
            <person name="Kiba T."/>
            <person name="Kim M.S."/>
            <person name="Koo N."/>
            <person name="Laohavisit A."/>
            <person name="Lee Y.H."/>
            <person name="Lumba S."/>
            <person name="McCourt P."/>
            <person name="Mortimer J.C."/>
            <person name="Mutuku J.M."/>
            <person name="Nomura T."/>
            <person name="Sasaki-Sekimoto Y."/>
            <person name="Seto Y."/>
            <person name="Wang Y."/>
            <person name="Wakatake T."/>
            <person name="Sakakibara H."/>
            <person name="Demura T."/>
            <person name="Yamaguchi S."/>
            <person name="Yoneyama K."/>
            <person name="Manabe R.I."/>
            <person name="Nelson D.C."/>
            <person name="Schulman A.H."/>
            <person name="Timko M.P."/>
            <person name="dePamphilis C.W."/>
            <person name="Choi D."/>
            <person name="Shirasu K."/>
        </authorList>
    </citation>
    <scope>NUCLEOTIDE SEQUENCE [LARGE SCALE GENOMIC DNA]</scope>
    <source>
        <strain evidence="2">cv. UVA1</strain>
    </source>
</reference>
<evidence type="ECO:0000313" key="2">
    <source>
        <dbReference type="Proteomes" id="UP000325081"/>
    </source>
</evidence>
<name>A0A5A7Q9I3_STRAF</name>
<evidence type="ECO:0000313" key="1">
    <source>
        <dbReference type="EMBL" id="GER41919.1"/>
    </source>
</evidence>